<dbReference type="AlphaFoldDB" id="A0A0M1NZT7"/>
<proteinExistence type="inferred from homology"/>
<dbReference type="NCBIfam" id="TIGR01856">
    <property type="entry name" value="hisJ_fam"/>
    <property type="match status" value="1"/>
</dbReference>
<dbReference type="GO" id="GO:0005737">
    <property type="term" value="C:cytoplasm"/>
    <property type="evidence" value="ECO:0007669"/>
    <property type="project" value="TreeGrafter"/>
</dbReference>
<evidence type="ECO:0000256" key="4">
    <source>
        <dbReference type="ARBA" id="ARBA00022605"/>
    </source>
</evidence>
<dbReference type="GO" id="GO:0004401">
    <property type="term" value="F:histidinol-phosphatase activity"/>
    <property type="evidence" value="ECO:0007669"/>
    <property type="project" value="UniProtKB-UniRule"/>
</dbReference>
<protein>
    <recommendedName>
        <fullName evidence="3 8">Histidinol-phosphatase</fullName>
        <shortName evidence="8">HolPase</shortName>
        <ecNumber evidence="3 8">3.1.3.15</ecNumber>
    </recommendedName>
</protein>
<reference evidence="11" key="1">
    <citation type="submission" date="2015-08" db="EMBL/GenBank/DDBJ databases">
        <title>Genome sequencing project for genomic taxonomy and phylogenomics of Bacillus-like bacteria.</title>
        <authorList>
            <person name="Liu B."/>
            <person name="Wang J."/>
            <person name="Zhu Y."/>
            <person name="Liu G."/>
            <person name="Chen Q."/>
            <person name="Chen Z."/>
            <person name="Lan J."/>
            <person name="Che J."/>
            <person name="Ge C."/>
            <person name="Shi H."/>
            <person name="Pan Z."/>
            <person name="Liu X."/>
        </authorList>
    </citation>
    <scope>NUCLEOTIDE SEQUENCE [LARGE SCALE GENOMIC DNA]</scope>
    <source>
        <strain evidence="11">FJAT-22460</strain>
    </source>
</reference>
<evidence type="ECO:0000256" key="6">
    <source>
        <dbReference type="ARBA" id="ARBA00023102"/>
    </source>
</evidence>
<evidence type="ECO:0000256" key="7">
    <source>
        <dbReference type="ARBA" id="ARBA00049158"/>
    </source>
</evidence>
<sequence length="286" mass="32918">MIIDYHTHHARCGHAEGQLEEYVQQAIELEMDQLGLSDHMPLIHVNPQTYYPEMAMPMDELPRYVEECLLLKERYKGQIDIRIGLEGDYIEGYEEMIEQIVKDYPWDYVIGSVHFLGEWDITDYRQTQGWEGKNPFEVYRQYYDAVQKAAATGFYDIMGHLDVIKRFGYGPGPEHTADVIALENAALAAVARSGVAMELNASGLSKACEEMFPSRRMLEEAIKLGIPLTLGSDAHQPMKLGEHLDQARALLSELGVRELATFRNRKREMVLWNMEETMYNKDKHEL</sequence>
<dbReference type="Proteomes" id="UP000036932">
    <property type="component" value="Unassembled WGS sequence"/>
</dbReference>
<feature type="domain" description="PHP" evidence="9">
    <location>
        <begin position="4"/>
        <end position="201"/>
    </location>
</feature>
<keyword evidence="6 8" id="KW-0368">Histidine biosynthesis</keyword>
<evidence type="ECO:0000313" key="11">
    <source>
        <dbReference type="Proteomes" id="UP000036932"/>
    </source>
</evidence>
<dbReference type="SUPFAM" id="SSF89550">
    <property type="entry name" value="PHP domain-like"/>
    <property type="match status" value="1"/>
</dbReference>
<dbReference type="PANTHER" id="PTHR21039:SF0">
    <property type="entry name" value="HISTIDINOL-PHOSPHATASE"/>
    <property type="match status" value="1"/>
</dbReference>
<comment type="similarity">
    <text evidence="2 8">Belongs to the PHP hydrolase family. HisK subfamily.</text>
</comment>
<keyword evidence="11" id="KW-1185">Reference proteome</keyword>
<dbReference type="RefSeq" id="WP_054403798.1">
    <property type="nucleotide sequence ID" value="NZ_LIUT01000002.1"/>
</dbReference>
<evidence type="ECO:0000256" key="2">
    <source>
        <dbReference type="ARBA" id="ARBA00009152"/>
    </source>
</evidence>
<dbReference type="InterPro" id="IPR016195">
    <property type="entry name" value="Pol/histidinol_Pase-like"/>
</dbReference>
<keyword evidence="5 8" id="KW-0378">Hydrolase</keyword>
<dbReference type="EMBL" id="LIUT01000002">
    <property type="protein sequence ID" value="KOR87657.1"/>
    <property type="molecule type" value="Genomic_DNA"/>
</dbReference>
<comment type="catalytic activity">
    <reaction evidence="7 8">
        <text>L-histidinol phosphate + H2O = L-histidinol + phosphate</text>
        <dbReference type="Rhea" id="RHEA:14465"/>
        <dbReference type="ChEBI" id="CHEBI:15377"/>
        <dbReference type="ChEBI" id="CHEBI:43474"/>
        <dbReference type="ChEBI" id="CHEBI:57699"/>
        <dbReference type="ChEBI" id="CHEBI:57980"/>
        <dbReference type="EC" id="3.1.3.15"/>
    </reaction>
</comment>
<evidence type="ECO:0000256" key="8">
    <source>
        <dbReference type="RuleBase" id="RU366003"/>
    </source>
</evidence>
<dbReference type="EC" id="3.1.3.15" evidence="3 8"/>
<dbReference type="CDD" id="cd12110">
    <property type="entry name" value="PHP_HisPPase_Hisj_like"/>
    <property type="match status" value="1"/>
</dbReference>
<dbReference type="Gene3D" id="3.20.20.140">
    <property type="entry name" value="Metal-dependent hydrolases"/>
    <property type="match status" value="1"/>
</dbReference>
<dbReference type="NCBIfam" id="NF005596">
    <property type="entry name" value="PRK07328.1"/>
    <property type="match status" value="1"/>
</dbReference>
<keyword evidence="4 8" id="KW-0028">Amino-acid biosynthesis</keyword>
<name>A0A0M1NZT7_9BACL</name>
<evidence type="ECO:0000256" key="1">
    <source>
        <dbReference type="ARBA" id="ARBA00004970"/>
    </source>
</evidence>
<dbReference type="InterPro" id="IPR004013">
    <property type="entry name" value="PHP_dom"/>
</dbReference>
<organism evidence="10 11">
    <name type="scientific">Paenibacillus solani</name>
    <dbReference type="NCBI Taxonomy" id="1705565"/>
    <lineage>
        <taxon>Bacteria</taxon>
        <taxon>Bacillati</taxon>
        <taxon>Bacillota</taxon>
        <taxon>Bacilli</taxon>
        <taxon>Bacillales</taxon>
        <taxon>Paenibacillaceae</taxon>
        <taxon>Paenibacillus</taxon>
    </lineage>
</organism>
<dbReference type="PANTHER" id="PTHR21039">
    <property type="entry name" value="HISTIDINOL PHOSPHATASE-RELATED"/>
    <property type="match status" value="1"/>
</dbReference>
<evidence type="ECO:0000313" key="10">
    <source>
        <dbReference type="EMBL" id="KOR87657.1"/>
    </source>
</evidence>
<dbReference type="NCBIfam" id="NF005996">
    <property type="entry name" value="PRK08123.1"/>
    <property type="match status" value="1"/>
</dbReference>
<dbReference type="GO" id="GO:0000105">
    <property type="term" value="P:L-histidine biosynthetic process"/>
    <property type="evidence" value="ECO:0007669"/>
    <property type="project" value="UniProtKB-UniRule"/>
</dbReference>
<dbReference type="InterPro" id="IPR010140">
    <property type="entry name" value="Histidinol_P_phosphatase_HisJ"/>
</dbReference>
<dbReference type="Pfam" id="PF02811">
    <property type="entry name" value="PHP"/>
    <property type="match status" value="1"/>
</dbReference>
<evidence type="ECO:0000256" key="5">
    <source>
        <dbReference type="ARBA" id="ARBA00022801"/>
    </source>
</evidence>
<comment type="caution">
    <text evidence="10">The sequence shown here is derived from an EMBL/GenBank/DDBJ whole genome shotgun (WGS) entry which is preliminary data.</text>
</comment>
<accession>A0A0M1NZT7</accession>
<comment type="pathway">
    <text evidence="1 8">Amino-acid biosynthesis; L-histidine biosynthesis; L-histidine from 5-phospho-alpha-D-ribose 1-diphosphate: step 8/9.</text>
</comment>
<dbReference type="PATRIC" id="fig|1705565.3.peg.370"/>
<evidence type="ECO:0000259" key="9">
    <source>
        <dbReference type="Pfam" id="PF02811"/>
    </source>
</evidence>
<evidence type="ECO:0000256" key="3">
    <source>
        <dbReference type="ARBA" id="ARBA00013085"/>
    </source>
</evidence>
<dbReference type="OrthoDB" id="9775255at2"/>
<dbReference type="UniPathway" id="UPA00031">
    <property type="reaction ID" value="UER00013"/>
</dbReference>
<gene>
    <name evidence="10" type="ORF">AM231_17320</name>
</gene>